<comment type="caution">
    <text evidence="5">The sequence shown here is derived from an EMBL/GenBank/DDBJ whole genome shotgun (WGS) entry which is preliminary data.</text>
</comment>
<dbReference type="Proteomes" id="UP000774326">
    <property type="component" value="Unassembled WGS sequence"/>
</dbReference>
<dbReference type="GO" id="GO:0000028">
    <property type="term" value="P:ribosomal small subunit assembly"/>
    <property type="evidence" value="ECO:0007669"/>
    <property type="project" value="TreeGrafter"/>
</dbReference>
<dbReference type="AlphaFoldDB" id="A0A9P8TQD1"/>
<organism evidence="5 6">
    <name type="scientific">Wickerhamomyces pijperi</name>
    <name type="common">Yeast</name>
    <name type="synonym">Pichia pijperi</name>
    <dbReference type="NCBI Taxonomy" id="599730"/>
    <lineage>
        <taxon>Eukaryota</taxon>
        <taxon>Fungi</taxon>
        <taxon>Dikarya</taxon>
        <taxon>Ascomycota</taxon>
        <taxon>Saccharomycotina</taxon>
        <taxon>Saccharomycetes</taxon>
        <taxon>Phaffomycetales</taxon>
        <taxon>Wickerhamomycetaceae</taxon>
        <taxon>Wickerhamomyces</taxon>
    </lineage>
</organism>
<gene>
    <name evidence="5" type="ORF">WICPIJ_001690</name>
</gene>
<reference evidence="5" key="1">
    <citation type="journal article" date="2021" name="Open Biol.">
        <title>Shared evolutionary footprints suggest mitochondrial oxidative damage underlies multiple complex I losses in fungi.</title>
        <authorList>
            <person name="Schikora-Tamarit M.A."/>
            <person name="Marcet-Houben M."/>
            <person name="Nosek J."/>
            <person name="Gabaldon T."/>
        </authorList>
    </citation>
    <scope>NUCLEOTIDE SEQUENCE</scope>
    <source>
        <strain evidence="5">CBS2887</strain>
    </source>
</reference>
<dbReference type="EMBL" id="JAEUBG010000862">
    <property type="protein sequence ID" value="KAH3687346.1"/>
    <property type="molecule type" value="Genomic_DNA"/>
</dbReference>
<dbReference type="GO" id="GO:0032545">
    <property type="term" value="C:CURI complex"/>
    <property type="evidence" value="ECO:0007669"/>
    <property type="project" value="TreeGrafter"/>
</dbReference>
<evidence type="ECO:0000256" key="2">
    <source>
        <dbReference type="SAM" id="Coils"/>
    </source>
</evidence>
<dbReference type="InterPro" id="IPR024326">
    <property type="entry name" value="RRP7_C"/>
</dbReference>
<name>A0A9P8TQD1_WICPI</name>
<evidence type="ECO:0000256" key="1">
    <source>
        <dbReference type="ARBA" id="ARBA00006110"/>
    </source>
</evidence>
<evidence type="ECO:0000259" key="4">
    <source>
        <dbReference type="Pfam" id="PF17799"/>
    </source>
</evidence>
<dbReference type="PANTHER" id="PTHR13191">
    <property type="entry name" value="RIBOSOMAL RNA PROCESSING PROTEIN 7-RELATED"/>
    <property type="match status" value="1"/>
</dbReference>
<dbReference type="GO" id="GO:0034456">
    <property type="term" value="C:UTP-C complex"/>
    <property type="evidence" value="ECO:0007669"/>
    <property type="project" value="TreeGrafter"/>
</dbReference>
<evidence type="ECO:0000313" key="5">
    <source>
        <dbReference type="EMBL" id="KAH3687346.1"/>
    </source>
</evidence>
<keyword evidence="6" id="KW-1185">Reference proteome</keyword>
<dbReference type="Gene3D" id="6.10.250.1770">
    <property type="match status" value="1"/>
</dbReference>
<reference evidence="5" key="2">
    <citation type="submission" date="2021-01" db="EMBL/GenBank/DDBJ databases">
        <authorList>
            <person name="Schikora-Tamarit M.A."/>
        </authorList>
    </citation>
    <scope>NUCLEOTIDE SEQUENCE</scope>
    <source>
        <strain evidence="5">CBS2887</strain>
    </source>
</reference>
<dbReference type="OrthoDB" id="5390at2759"/>
<sequence>MSVPQEIKGFQVVPVTLSPSKFLKTKEPVKHYMYIKKHQSNTDKELAEKSLFLVNPPLASTLSSMKTFFKSIAPESLIENYFLNDEDLDYQINLTKLTSELYDDEQDTKTNAFKLPNGCALVVFVDKSAANLAFTKIKKYSKSAKELIQWPEYQESASIRFAKMFQQDYLSTEAISERVSAALLDFDRREAEAQQNLKESRSLVDEDGFTLVVGKNRKTKMGILGKIAGTTEFHTAQNNKKMKKKEKADFYRFQIREKKKLEMNELLKKFKDDQERIKELKEKKRFRPY</sequence>
<dbReference type="PANTHER" id="PTHR13191:SF0">
    <property type="entry name" value="RIBOSOMAL RNA-PROCESSING PROTEIN 7 HOMOLOG A-RELATED"/>
    <property type="match status" value="1"/>
</dbReference>
<dbReference type="CDD" id="cd12293">
    <property type="entry name" value="dRRM_Rrp7p"/>
    <property type="match status" value="1"/>
</dbReference>
<comment type="similarity">
    <text evidence="1">Belongs to the RRP7 family.</text>
</comment>
<dbReference type="Pfam" id="PF12923">
    <property type="entry name" value="RRP7"/>
    <property type="match status" value="1"/>
</dbReference>
<dbReference type="Pfam" id="PF17799">
    <property type="entry name" value="RRM_Rrp7"/>
    <property type="match status" value="1"/>
</dbReference>
<feature type="domain" description="Rrp7 RRM-like N-terminal" evidence="4">
    <location>
        <begin position="6"/>
        <end position="163"/>
    </location>
</feature>
<protein>
    <recommendedName>
        <fullName evidence="7">Ribosomal RNA-processing protein 7 C-terminal domain-containing protein</fullName>
    </recommendedName>
</protein>
<dbReference type="InterPro" id="IPR040447">
    <property type="entry name" value="RRM_Rrp7"/>
</dbReference>
<evidence type="ECO:0000259" key="3">
    <source>
        <dbReference type="Pfam" id="PF12923"/>
    </source>
</evidence>
<evidence type="ECO:0000313" key="6">
    <source>
        <dbReference type="Proteomes" id="UP000774326"/>
    </source>
</evidence>
<feature type="coiled-coil region" evidence="2">
    <location>
        <begin position="256"/>
        <end position="283"/>
    </location>
</feature>
<proteinExistence type="inferred from homology"/>
<dbReference type="InterPro" id="IPR040446">
    <property type="entry name" value="RRP7"/>
</dbReference>
<keyword evidence="2" id="KW-0175">Coiled coil</keyword>
<evidence type="ECO:0008006" key="7">
    <source>
        <dbReference type="Google" id="ProtNLM"/>
    </source>
</evidence>
<feature type="domain" description="Ribosomal RNA-processing protein 7 C-terminal" evidence="3">
    <location>
        <begin position="168"/>
        <end position="289"/>
    </location>
</feature>
<dbReference type="GO" id="GO:0006364">
    <property type="term" value="P:rRNA processing"/>
    <property type="evidence" value="ECO:0007669"/>
    <property type="project" value="TreeGrafter"/>
</dbReference>
<accession>A0A9P8TQD1</accession>